<reference evidence="1" key="1">
    <citation type="journal article" date="2022" name="Int. J. Mol. Sci.">
        <title>Draft Genome of Tanacetum Coccineum: Genomic Comparison of Closely Related Tanacetum-Family Plants.</title>
        <authorList>
            <person name="Yamashiro T."/>
            <person name="Shiraishi A."/>
            <person name="Nakayama K."/>
            <person name="Satake H."/>
        </authorList>
    </citation>
    <scope>NUCLEOTIDE SEQUENCE</scope>
</reference>
<evidence type="ECO:0000313" key="2">
    <source>
        <dbReference type="Proteomes" id="UP001151760"/>
    </source>
</evidence>
<organism evidence="1 2">
    <name type="scientific">Tanacetum coccineum</name>
    <dbReference type="NCBI Taxonomy" id="301880"/>
    <lineage>
        <taxon>Eukaryota</taxon>
        <taxon>Viridiplantae</taxon>
        <taxon>Streptophyta</taxon>
        <taxon>Embryophyta</taxon>
        <taxon>Tracheophyta</taxon>
        <taxon>Spermatophyta</taxon>
        <taxon>Magnoliopsida</taxon>
        <taxon>eudicotyledons</taxon>
        <taxon>Gunneridae</taxon>
        <taxon>Pentapetalae</taxon>
        <taxon>asterids</taxon>
        <taxon>campanulids</taxon>
        <taxon>Asterales</taxon>
        <taxon>Asteraceae</taxon>
        <taxon>Asteroideae</taxon>
        <taxon>Anthemideae</taxon>
        <taxon>Anthemidinae</taxon>
        <taxon>Tanacetum</taxon>
    </lineage>
</organism>
<dbReference type="EMBL" id="BQNB010021600">
    <property type="protein sequence ID" value="GJU08097.1"/>
    <property type="molecule type" value="Genomic_DNA"/>
</dbReference>
<evidence type="ECO:0000313" key="1">
    <source>
        <dbReference type="EMBL" id="GJU08097.1"/>
    </source>
</evidence>
<dbReference type="Proteomes" id="UP001151760">
    <property type="component" value="Unassembled WGS sequence"/>
</dbReference>
<reference evidence="1" key="2">
    <citation type="submission" date="2022-01" db="EMBL/GenBank/DDBJ databases">
        <authorList>
            <person name="Yamashiro T."/>
            <person name="Shiraishi A."/>
            <person name="Satake H."/>
            <person name="Nakayama K."/>
        </authorList>
    </citation>
    <scope>NUCLEOTIDE SEQUENCE</scope>
</reference>
<protein>
    <submittedName>
        <fullName evidence="1">Uncharacterized protein</fullName>
    </submittedName>
</protein>
<comment type="caution">
    <text evidence="1">The sequence shown here is derived from an EMBL/GenBank/DDBJ whole genome shotgun (WGS) entry which is preliminary data.</text>
</comment>
<accession>A0ABQ5J6D7</accession>
<name>A0ABQ5J6D7_9ASTR</name>
<proteinExistence type="predicted"/>
<gene>
    <name evidence="1" type="ORF">Tco_1124527</name>
</gene>
<sequence>MSIFLRDKPQCTGVVQRGHVILICRPEEADSTDGLPLKLKAGSADSFNQGRNVAVKLQQYVFVQFSGNSKDFSSQCLSEDLQVSQRAKPKLGCMVSLGESHPFDFRLALLIVTLWFWFLHSDTIKYHSGGVPRKSQGPFDNGMEVQKEEKRIKEMKVDLKPWISRMYDACVLERLILLIGTAGENKGQREVKAPIQSEEKCSIEVKGKILSREDQHLLEAIYMFVREEMTEQATEDKREAQENLRSSITQNEDWDLIRAKTWSNA</sequence>
<keyword evidence="2" id="KW-1185">Reference proteome</keyword>